<protein>
    <submittedName>
        <fullName evidence="2">Toll/interleukin-1 receptor domain-containing protein</fullName>
    </submittedName>
</protein>
<dbReference type="InterPro" id="IPR035897">
    <property type="entry name" value="Toll_tir_struct_dom_sf"/>
</dbReference>
<evidence type="ECO:0000313" key="2">
    <source>
        <dbReference type="EMBL" id="MBM9476470.1"/>
    </source>
</evidence>
<dbReference type="GO" id="GO:0007165">
    <property type="term" value="P:signal transduction"/>
    <property type="evidence" value="ECO:0007669"/>
    <property type="project" value="InterPro"/>
</dbReference>
<feature type="domain" description="TIR" evidence="1">
    <location>
        <begin position="4"/>
        <end position="120"/>
    </location>
</feature>
<dbReference type="Proteomes" id="UP000663801">
    <property type="component" value="Unassembled WGS sequence"/>
</dbReference>
<dbReference type="SUPFAM" id="SSF52200">
    <property type="entry name" value="Toll/Interleukin receptor TIR domain"/>
    <property type="match status" value="1"/>
</dbReference>
<dbReference type="Pfam" id="PF13676">
    <property type="entry name" value="TIR_2"/>
    <property type="match status" value="1"/>
</dbReference>
<keyword evidence="3" id="KW-1185">Reference proteome</keyword>
<reference evidence="2" key="1">
    <citation type="submission" date="2021-01" db="EMBL/GenBank/DDBJ databases">
        <title>KCTC 19127 draft genome.</title>
        <authorList>
            <person name="An D."/>
        </authorList>
    </citation>
    <scope>NUCLEOTIDE SEQUENCE</scope>
    <source>
        <strain evidence="2">KCTC 19127</strain>
    </source>
</reference>
<comment type="caution">
    <text evidence="2">The sequence shown here is derived from an EMBL/GenBank/DDBJ whole genome shotgun (WGS) entry which is preliminary data.</text>
</comment>
<organism evidence="2 3">
    <name type="scientific">Nakamurella flavida</name>
    <dbReference type="NCBI Taxonomy" id="363630"/>
    <lineage>
        <taxon>Bacteria</taxon>
        <taxon>Bacillati</taxon>
        <taxon>Actinomycetota</taxon>
        <taxon>Actinomycetes</taxon>
        <taxon>Nakamurellales</taxon>
        <taxon>Nakamurellaceae</taxon>
        <taxon>Nakamurella</taxon>
    </lineage>
</organism>
<keyword evidence="2" id="KW-0675">Receptor</keyword>
<dbReference type="EMBL" id="JAERWL010000007">
    <property type="protein sequence ID" value="MBM9476470.1"/>
    <property type="molecule type" value="Genomic_DNA"/>
</dbReference>
<sequence>MKLFMSHNHRDKPRVRALSRQLQLAGADVWLDEWEMRPGDSIPLKVNEGLQTMNQILVCWSANANGARWVETEFASGLSRSLAPGSDVRVIPVVLDDTPLPTIISHLLWVDLRADAVDAAVNSIMGFQNDAERLKAIQEALVESDIEVLTLADGQVYVCCDNCGAPVSELIVHEDIDEKHDDIYYSVSCRACGR</sequence>
<dbReference type="AlphaFoldDB" id="A0A938YP94"/>
<dbReference type="Gene3D" id="3.40.50.10140">
    <property type="entry name" value="Toll/interleukin-1 receptor homology (TIR) domain"/>
    <property type="match status" value="1"/>
</dbReference>
<accession>A0A938YP94</accession>
<evidence type="ECO:0000259" key="1">
    <source>
        <dbReference type="Pfam" id="PF13676"/>
    </source>
</evidence>
<proteinExistence type="predicted"/>
<dbReference type="InterPro" id="IPR000157">
    <property type="entry name" value="TIR_dom"/>
</dbReference>
<evidence type="ECO:0000313" key="3">
    <source>
        <dbReference type="Proteomes" id="UP000663801"/>
    </source>
</evidence>
<name>A0A938YP94_9ACTN</name>
<gene>
    <name evidence="2" type="ORF">JL107_08460</name>
</gene>
<dbReference type="RefSeq" id="WP_205256580.1">
    <property type="nucleotide sequence ID" value="NZ_BAAAPV010000001.1"/>
</dbReference>